<evidence type="ECO:0008006" key="5">
    <source>
        <dbReference type="Google" id="ProtNLM"/>
    </source>
</evidence>
<keyword evidence="2" id="KW-0472">Membrane</keyword>
<sequence>MFALRHSGCLGVAKENEASSQVICFRYLTPLHFTDYRAICFMSEANGIFQITSIATPHECKVMIRVFKQICKQSSTGSHYHHASDHERPCQSGGSRSTTLGGKTPEFLILSRAGRTVSRNVIIVASITSTGEQGGAWRILSYSFIAAPPATFFPHHGWCCRVPGKSWCADSGNSTQYSGGKVLVCGGIDNAPLRPYAVLQDRGKLFGHGIVQLLTSPTGGNYLGKEEDIPCGSIPSSSVLFLILDIYSAVLFFLAFRYYAPLAMVVVSIVQTIFGIWKTVVSGNASVPDLVDNYEFHLCLYAPKNLGRASEVFVLLTLGYDTLVFFLTLGRTSYMFWRRQGQGPRSRSLVHNMVQDGVLYFAAISSVNVFWTTIIFCAPAGLQSVAALPSACVTAVVIGRITLNLREVIYVPDGQTTNADDITLSTLRVRQPTLDVFGRVSAASHPHTAAAASSVEDFDEDRCRHLSEPSGSSRSLRKMDPDA</sequence>
<comment type="caution">
    <text evidence="3">The sequence shown here is derived from an EMBL/GenBank/DDBJ whole genome shotgun (WGS) entry which is preliminary data.</text>
</comment>
<feature type="region of interest" description="Disordered" evidence="1">
    <location>
        <begin position="78"/>
        <end position="101"/>
    </location>
</feature>
<proteinExistence type="predicted"/>
<feature type="compositionally biased region" description="Polar residues" evidence="1">
    <location>
        <begin position="92"/>
        <end position="101"/>
    </location>
</feature>
<dbReference type="OrthoDB" id="2686513at2759"/>
<accession>A0A4Y9YG77</accession>
<feature type="transmembrane region" description="Helical" evidence="2">
    <location>
        <begin position="238"/>
        <end position="255"/>
    </location>
</feature>
<name>A0A4Y9YG77_9AGAM</name>
<dbReference type="STRING" id="205917.A0A4Y9YG77"/>
<evidence type="ECO:0000313" key="4">
    <source>
        <dbReference type="Proteomes" id="UP000298327"/>
    </source>
</evidence>
<feature type="transmembrane region" description="Helical" evidence="2">
    <location>
        <begin position="312"/>
        <end position="337"/>
    </location>
</feature>
<dbReference type="AlphaFoldDB" id="A0A4Y9YG77"/>
<feature type="transmembrane region" description="Helical" evidence="2">
    <location>
        <begin position="358"/>
        <end position="382"/>
    </location>
</feature>
<evidence type="ECO:0000256" key="1">
    <source>
        <dbReference type="SAM" id="MobiDB-lite"/>
    </source>
</evidence>
<evidence type="ECO:0000256" key="2">
    <source>
        <dbReference type="SAM" id="Phobius"/>
    </source>
</evidence>
<feature type="transmembrane region" description="Helical" evidence="2">
    <location>
        <begin position="262"/>
        <end position="280"/>
    </location>
</feature>
<gene>
    <name evidence="3" type="ORF">EVG20_g7143</name>
</gene>
<evidence type="ECO:0000313" key="3">
    <source>
        <dbReference type="EMBL" id="TFY61212.1"/>
    </source>
</evidence>
<dbReference type="Proteomes" id="UP000298327">
    <property type="component" value="Unassembled WGS sequence"/>
</dbReference>
<keyword evidence="4" id="KW-1185">Reference proteome</keyword>
<keyword evidence="2" id="KW-1133">Transmembrane helix</keyword>
<feature type="region of interest" description="Disordered" evidence="1">
    <location>
        <begin position="451"/>
        <end position="483"/>
    </location>
</feature>
<organism evidence="3 4">
    <name type="scientific">Dentipellis fragilis</name>
    <dbReference type="NCBI Taxonomy" id="205917"/>
    <lineage>
        <taxon>Eukaryota</taxon>
        <taxon>Fungi</taxon>
        <taxon>Dikarya</taxon>
        <taxon>Basidiomycota</taxon>
        <taxon>Agaricomycotina</taxon>
        <taxon>Agaricomycetes</taxon>
        <taxon>Russulales</taxon>
        <taxon>Hericiaceae</taxon>
        <taxon>Dentipellis</taxon>
    </lineage>
</organism>
<protein>
    <recommendedName>
        <fullName evidence="5">Transmembrane protein</fullName>
    </recommendedName>
</protein>
<dbReference type="EMBL" id="SEOQ01000521">
    <property type="protein sequence ID" value="TFY61212.1"/>
    <property type="molecule type" value="Genomic_DNA"/>
</dbReference>
<reference evidence="3 4" key="1">
    <citation type="submission" date="2019-02" db="EMBL/GenBank/DDBJ databases">
        <title>Genome sequencing of the rare red list fungi Dentipellis fragilis.</title>
        <authorList>
            <person name="Buettner E."/>
            <person name="Kellner H."/>
        </authorList>
    </citation>
    <scope>NUCLEOTIDE SEQUENCE [LARGE SCALE GENOMIC DNA]</scope>
    <source>
        <strain evidence="3 4">DSM 105465</strain>
    </source>
</reference>
<keyword evidence="2" id="KW-0812">Transmembrane</keyword>